<evidence type="ECO:0000313" key="2">
    <source>
        <dbReference type="EMBL" id="SDY75497.1"/>
    </source>
</evidence>
<proteinExistence type="predicted"/>
<gene>
    <name evidence="2" type="ORF">SAMN05421881_10605</name>
</gene>
<dbReference type="OrthoDB" id="8548718at2"/>
<dbReference type="Proteomes" id="UP000198640">
    <property type="component" value="Unassembled WGS sequence"/>
</dbReference>
<accession>A0A1H3MFK5</accession>
<dbReference type="RefSeq" id="WP_090415327.1">
    <property type="nucleotide sequence ID" value="NZ_FNOY01000060.1"/>
</dbReference>
<keyword evidence="3" id="KW-1185">Reference proteome</keyword>
<name>A0A1H3MFK5_9PROT</name>
<keyword evidence="1" id="KW-0732">Signal</keyword>
<reference evidence="2 3" key="1">
    <citation type="submission" date="2016-10" db="EMBL/GenBank/DDBJ databases">
        <authorList>
            <person name="de Groot N.N."/>
        </authorList>
    </citation>
    <scope>NUCLEOTIDE SEQUENCE [LARGE SCALE GENOMIC DNA]</scope>
    <source>
        <strain evidence="2 3">Nm1</strain>
    </source>
</reference>
<dbReference type="EMBL" id="FNOY01000060">
    <property type="protein sequence ID" value="SDY75497.1"/>
    <property type="molecule type" value="Genomic_DNA"/>
</dbReference>
<feature type="signal peptide" evidence="1">
    <location>
        <begin position="1"/>
        <end position="24"/>
    </location>
</feature>
<dbReference type="AlphaFoldDB" id="A0A1H3MFK5"/>
<dbReference type="STRING" id="44576.SAMN05421881_10605"/>
<evidence type="ECO:0000313" key="3">
    <source>
        <dbReference type="Proteomes" id="UP000198640"/>
    </source>
</evidence>
<evidence type="ECO:0000256" key="1">
    <source>
        <dbReference type="SAM" id="SignalP"/>
    </source>
</evidence>
<feature type="chain" id="PRO_5011679220" evidence="1">
    <location>
        <begin position="25"/>
        <end position="130"/>
    </location>
</feature>
<sequence>MVKASFTITALLTSVLLLPARLVAAETAQYTHIKPLLLAAIDAPDGKASGILTGPLASLFKTTTGSKYPLLATVTTVGDFSQPGCKRLNLHLQQQGVRTTSNESKKFEVSYGLNLCRNGEAPSRGSGLRN</sequence>
<organism evidence="2 3">
    <name type="scientific">Nitrosomonas halophila</name>
    <dbReference type="NCBI Taxonomy" id="44576"/>
    <lineage>
        <taxon>Bacteria</taxon>
        <taxon>Pseudomonadati</taxon>
        <taxon>Pseudomonadota</taxon>
        <taxon>Betaproteobacteria</taxon>
        <taxon>Nitrosomonadales</taxon>
        <taxon>Nitrosomonadaceae</taxon>
        <taxon>Nitrosomonas</taxon>
    </lineage>
</organism>
<protein>
    <submittedName>
        <fullName evidence="2">Uncharacterized protein</fullName>
    </submittedName>
</protein>